<gene>
    <name evidence="6" type="ORF">PVAND_001319</name>
</gene>
<keyword evidence="3" id="KW-0964">Secreted</keyword>
<evidence type="ECO:0000256" key="1">
    <source>
        <dbReference type="ARBA" id="ARBA00004613"/>
    </source>
</evidence>
<dbReference type="InterPro" id="IPR017996">
    <property type="entry name" value="MRJP/yellow-related"/>
</dbReference>
<dbReference type="PRINTS" id="PR01366">
    <property type="entry name" value="ROYALJELLY"/>
</dbReference>
<reference evidence="6" key="1">
    <citation type="submission" date="2021-03" db="EMBL/GenBank/DDBJ databases">
        <title>Chromosome level genome of the anhydrobiotic midge Polypedilum vanderplanki.</title>
        <authorList>
            <person name="Yoshida Y."/>
            <person name="Kikawada T."/>
            <person name="Gusev O."/>
        </authorList>
    </citation>
    <scope>NUCLEOTIDE SEQUENCE</scope>
    <source>
        <strain evidence="6">NIAS01</strain>
        <tissue evidence="6">Whole body or cell culture</tissue>
    </source>
</reference>
<dbReference type="Proteomes" id="UP001107558">
    <property type="component" value="Chromosome 3"/>
</dbReference>
<accession>A0A9J6BMK3</accession>
<dbReference type="Gene3D" id="2.120.10.30">
    <property type="entry name" value="TolB, C-terminal domain"/>
    <property type="match status" value="1"/>
</dbReference>
<keyword evidence="7" id="KW-1185">Reference proteome</keyword>
<dbReference type="PANTHER" id="PTHR10009">
    <property type="entry name" value="PROTEIN YELLOW-RELATED"/>
    <property type="match status" value="1"/>
</dbReference>
<dbReference type="AlphaFoldDB" id="A0A9J6BMK3"/>
<dbReference type="PANTHER" id="PTHR10009:SF7">
    <property type="entry name" value="GH10609P-RELATED"/>
    <property type="match status" value="1"/>
</dbReference>
<comment type="caution">
    <text evidence="6">The sequence shown here is derived from an EMBL/GenBank/DDBJ whole genome shotgun (WGS) entry which is preliminary data.</text>
</comment>
<evidence type="ECO:0000256" key="2">
    <source>
        <dbReference type="ARBA" id="ARBA00009127"/>
    </source>
</evidence>
<protein>
    <submittedName>
        <fullName evidence="6">Uncharacterized protein</fullName>
    </submittedName>
</protein>
<evidence type="ECO:0000256" key="4">
    <source>
        <dbReference type="ARBA" id="ARBA00022729"/>
    </source>
</evidence>
<evidence type="ECO:0000313" key="6">
    <source>
        <dbReference type="EMBL" id="KAG5671105.1"/>
    </source>
</evidence>
<evidence type="ECO:0000256" key="5">
    <source>
        <dbReference type="ARBA" id="ARBA00023180"/>
    </source>
</evidence>
<name>A0A9J6BMK3_POLVA</name>
<evidence type="ECO:0000313" key="7">
    <source>
        <dbReference type="Proteomes" id="UP001107558"/>
    </source>
</evidence>
<dbReference type="InterPro" id="IPR011042">
    <property type="entry name" value="6-blade_b-propeller_TolB-like"/>
</dbReference>
<keyword evidence="5" id="KW-0325">Glycoprotein</keyword>
<dbReference type="GO" id="GO:0005576">
    <property type="term" value="C:extracellular region"/>
    <property type="evidence" value="ECO:0007669"/>
    <property type="project" value="UniProtKB-SubCell"/>
</dbReference>
<sequence>MDFQFPTQADRQLAISNGNFVPENIIPIDVAVNYRSPLQNSRIFVTMPRFMAGVPITLGFVKHSTNVIEPYPNYKWHSSGGNDCDYMTSVFRVAFDTCNQMWVLDSGKIGSNQVCQPKLLVFNLATDSLVKRFRIPSSFVTSTTLFITPIVDVKDPNTCRDVKVYIGDCCSFTIVVYDYATDRAWQVNNKLFYPYPTYGTFRIAGESFELMDGLLGMAITNKKLRRTDSDRSLLFHALASGVENAVELSVLNNETVWSQNQGYFMFSERFNIIGNRNIQTGAQAMDKNGNLFFVLLNPLALVCWDSETVYKTENIKVVYQNDQTMQFASGIKIVTNMAGEEEIWIVTNRLQKFMNGNVNKSEINYRIHVGVIRLLLNNHIKCNGQPVRQQQQITFPYSRK</sequence>
<dbReference type="EMBL" id="JADBJN010000003">
    <property type="protein sequence ID" value="KAG5671105.1"/>
    <property type="molecule type" value="Genomic_DNA"/>
</dbReference>
<dbReference type="Pfam" id="PF03022">
    <property type="entry name" value="MRJP"/>
    <property type="match status" value="1"/>
</dbReference>
<dbReference type="OrthoDB" id="8184345at2759"/>
<organism evidence="6 7">
    <name type="scientific">Polypedilum vanderplanki</name>
    <name type="common">Sleeping chironomid midge</name>
    <dbReference type="NCBI Taxonomy" id="319348"/>
    <lineage>
        <taxon>Eukaryota</taxon>
        <taxon>Metazoa</taxon>
        <taxon>Ecdysozoa</taxon>
        <taxon>Arthropoda</taxon>
        <taxon>Hexapoda</taxon>
        <taxon>Insecta</taxon>
        <taxon>Pterygota</taxon>
        <taxon>Neoptera</taxon>
        <taxon>Endopterygota</taxon>
        <taxon>Diptera</taxon>
        <taxon>Nematocera</taxon>
        <taxon>Chironomoidea</taxon>
        <taxon>Chironomidae</taxon>
        <taxon>Chironominae</taxon>
        <taxon>Polypedilum</taxon>
        <taxon>Polypedilum</taxon>
    </lineage>
</organism>
<keyword evidence="4" id="KW-0732">Signal</keyword>
<dbReference type="FunFam" id="2.120.10.30:FF:000045">
    <property type="entry name" value="Blast:Protein yellow"/>
    <property type="match status" value="1"/>
</dbReference>
<evidence type="ECO:0000256" key="3">
    <source>
        <dbReference type="ARBA" id="ARBA00022525"/>
    </source>
</evidence>
<comment type="subcellular location">
    <subcellularLocation>
        <location evidence="1">Secreted</location>
    </subcellularLocation>
</comment>
<proteinExistence type="inferred from homology"/>
<comment type="similarity">
    <text evidence="2">Belongs to the major royal jelly protein family.</text>
</comment>